<evidence type="ECO:0000313" key="2">
    <source>
        <dbReference type="EMBL" id="QXT63686.1"/>
    </source>
</evidence>
<keyword evidence="1" id="KW-0472">Membrane</keyword>
<keyword evidence="3" id="KW-1185">Reference proteome</keyword>
<sequence length="478" mass="48581">MSQSTQPIPAAEEAPKKSKAPVIVAVAIAAIVVVAGVAAAFTLLRGTTPTASQGLPSTVLASVEVNLNPSASDKLALKGIADKLPDLGLGEIGDDYKAALWSLIPADEDLPEYSEVEPWLGDSVAIGALPVGGDATDVQAVMSVQVTDRSAAQAFADEHLAGTTVFFVDDLMVVSAEAAGLDQADITSSPLASDDTFTSDVARLSGSSLATAWVSPAGAALALQEGEDSTGITADAGDLTRDLHGAAGLQVSDSMLTLRTVLEAPGMDTDGTADVRDIAGNLSADSLLALATTTDDDSISRIWEVVSADDTATAWAQQFGLTSQEDLGALIGSSLGVTLGMDEAGSPILGAALVGDDAARQKEILDQLDTTLQQSGATGLRIEQDGDTGVVALGQEVSDVTAPASKLSGLEGWSKLVDGPAQSVLFVNVPAILADQNIAALVQQSSDLQAWLKPVSGMAVTSTQDGSTVEALVRVSFS</sequence>
<reference evidence="2 3" key="1">
    <citation type="submission" date="2021-07" db="EMBL/GenBank/DDBJ databases">
        <title>complete genome sequencing of Tessaracoccus sp.J1M15.</title>
        <authorList>
            <person name="Bae J.-W."/>
            <person name="Kim D.-y."/>
        </authorList>
    </citation>
    <scope>NUCLEOTIDE SEQUENCE [LARGE SCALE GENOMIC DNA]</scope>
    <source>
        <strain evidence="2 3">J1M15</strain>
    </source>
</reference>
<keyword evidence="1" id="KW-1133">Transmembrane helix</keyword>
<protein>
    <submittedName>
        <fullName evidence="2">DUF3352 domain-containing protein</fullName>
    </submittedName>
</protein>
<keyword evidence="1" id="KW-0812">Transmembrane</keyword>
<feature type="transmembrane region" description="Helical" evidence="1">
    <location>
        <begin position="21"/>
        <end position="44"/>
    </location>
</feature>
<dbReference type="EMBL" id="CP079216">
    <property type="protein sequence ID" value="QXT63686.1"/>
    <property type="molecule type" value="Genomic_DNA"/>
</dbReference>
<evidence type="ECO:0000313" key="3">
    <source>
        <dbReference type="Proteomes" id="UP000824504"/>
    </source>
</evidence>
<organism evidence="2 3">
    <name type="scientific">Tessaracoccus palaemonis</name>
    <dbReference type="NCBI Taxonomy" id="2829499"/>
    <lineage>
        <taxon>Bacteria</taxon>
        <taxon>Bacillati</taxon>
        <taxon>Actinomycetota</taxon>
        <taxon>Actinomycetes</taxon>
        <taxon>Propionibacteriales</taxon>
        <taxon>Propionibacteriaceae</taxon>
        <taxon>Tessaracoccus</taxon>
    </lineage>
</organism>
<evidence type="ECO:0000256" key="1">
    <source>
        <dbReference type="SAM" id="Phobius"/>
    </source>
</evidence>
<accession>A0ABX8SK10</accession>
<dbReference type="Proteomes" id="UP000824504">
    <property type="component" value="Chromosome"/>
</dbReference>
<gene>
    <name evidence="2" type="ORF">KDB89_04195</name>
</gene>
<dbReference type="RefSeq" id="WP_219083613.1">
    <property type="nucleotide sequence ID" value="NZ_CP079216.1"/>
</dbReference>
<name>A0ABX8SK10_9ACTN</name>
<proteinExistence type="predicted"/>